<protein>
    <recommendedName>
        <fullName evidence="1">SnoaL-like domain-containing protein</fullName>
    </recommendedName>
</protein>
<evidence type="ECO:0000313" key="4">
    <source>
        <dbReference type="Proteomes" id="UP000235945"/>
    </source>
</evidence>
<gene>
    <name evidence="3" type="ORF">AF335_26005</name>
    <name evidence="2" type="ORF">FHS36_005880</name>
</gene>
<reference evidence="2 5" key="3">
    <citation type="submission" date="2020-08" db="EMBL/GenBank/DDBJ databases">
        <title>Genomic Encyclopedia of Type Strains, Phase III (KMG-III): the genomes of soil and plant-associated and newly described type strains.</title>
        <authorList>
            <person name="Whitman W."/>
        </authorList>
    </citation>
    <scope>NUCLEOTIDE SEQUENCE [LARGE SCALE GENOMIC DNA]</scope>
    <source>
        <strain evidence="2 5">CECT 3259</strain>
    </source>
</reference>
<dbReference type="EMBL" id="JACHJF010000026">
    <property type="protein sequence ID" value="MBB5122409.1"/>
    <property type="molecule type" value="Genomic_DNA"/>
</dbReference>
<evidence type="ECO:0000313" key="2">
    <source>
        <dbReference type="EMBL" id="MBB5122409.1"/>
    </source>
</evidence>
<comment type="caution">
    <text evidence="3">The sequence shown here is derived from an EMBL/GenBank/DDBJ whole genome shotgun (WGS) entry which is preliminary data.</text>
</comment>
<dbReference type="OrthoDB" id="2599042at2"/>
<dbReference type="InterPro" id="IPR032710">
    <property type="entry name" value="NTF2-like_dom_sf"/>
</dbReference>
<reference evidence="3" key="1">
    <citation type="submission" date="2015-07" db="EMBL/GenBank/DDBJ databases">
        <authorList>
            <person name="Noorani M."/>
        </authorList>
    </citation>
    <scope>NUCLEOTIDE SEQUENCE [LARGE SCALE GENOMIC DNA]</scope>
    <source>
        <strain evidence="3">ATCC 27428</strain>
    </source>
</reference>
<dbReference type="Proteomes" id="UP000528608">
    <property type="component" value="Unassembled WGS sequence"/>
</dbReference>
<evidence type="ECO:0000313" key="3">
    <source>
        <dbReference type="EMBL" id="PNE30832.1"/>
    </source>
</evidence>
<proteinExistence type="predicted"/>
<dbReference type="InterPro" id="IPR037401">
    <property type="entry name" value="SnoaL-like"/>
</dbReference>
<dbReference type="Pfam" id="PF13577">
    <property type="entry name" value="SnoaL_4"/>
    <property type="match status" value="1"/>
</dbReference>
<dbReference type="EMBL" id="LGUI01000010">
    <property type="protein sequence ID" value="PNE30832.1"/>
    <property type="molecule type" value="Genomic_DNA"/>
</dbReference>
<name>A0A2N8NPY0_STREU</name>
<dbReference type="Gene3D" id="3.10.450.50">
    <property type="match status" value="1"/>
</dbReference>
<dbReference type="Proteomes" id="UP000235945">
    <property type="component" value="Unassembled WGS sequence"/>
</dbReference>
<feature type="domain" description="SnoaL-like" evidence="1">
    <location>
        <begin position="25"/>
        <end position="161"/>
    </location>
</feature>
<keyword evidence="4" id="KW-1185">Reference proteome</keyword>
<reference evidence="4" key="2">
    <citation type="submission" date="2015-07" db="EMBL/GenBank/DDBJ databases">
        <authorList>
            <person name="Graham D.E."/>
            <person name="Giannone R.J."/>
            <person name="Gulvik C.A."/>
            <person name="Hettich R.L."/>
            <person name="Klingeman D.M."/>
            <person name="Mahan K.M."/>
            <person name="Parry R.J."/>
            <person name="Spain J.C."/>
        </authorList>
    </citation>
    <scope>NUCLEOTIDE SEQUENCE [LARGE SCALE GENOMIC DNA]</scope>
    <source>
        <strain evidence="4">ATCC 27428</strain>
    </source>
</reference>
<dbReference type="SUPFAM" id="SSF54427">
    <property type="entry name" value="NTF2-like"/>
    <property type="match status" value="1"/>
</dbReference>
<dbReference type="AlphaFoldDB" id="A0A2N8NPY0"/>
<evidence type="ECO:0000313" key="5">
    <source>
        <dbReference type="Proteomes" id="UP000528608"/>
    </source>
</evidence>
<dbReference type="RefSeq" id="WP_102920942.1">
    <property type="nucleotide sequence ID" value="NZ_JACHJF010000026.1"/>
</dbReference>
<sequence>MTVSVTPVPAVSGADFAALEARVRVLADRADITGLIDGYLMSLDAVPAAGGRFDDAWARRMFTEDVRITTPIGDHEGVAGLGESQQETMAKFRRTQHIGTNYMIGLDGDRATVRWNALMTHVHLASTQRARDAVVGGHFDVGGTFTGEVVRTAEGWRFRRLELRMIWSTGEGPMVLTPKAAEVMRGLGGGDDEA</sequence>
<organism evidence="3 4">
    <name type="scientific">Streptomyces eurocidicus</name>
    <name type="common">Streptoverticillium eurocidicus</name>
    <dbReference type="NCBI Taxonomy" id="66423"/>
    <lineage>
        <taxon>Bacteria</taxon>
        <taxon>Bacillati</taxon>
        <taxon>Actinomycetota</taxon>
        <taxon>Actinomycetes</taxon>
        <taxon>Kitasatosporales</taxon>
        <taxon>Streptomycetaceae</taxon>
        <taxon>Streptomyces</taxon>
    </lineage>
</organism>
<evidence type="ECO:0000259" key="1">
    <source>
        <dbReference type="Pfam" id="PF13577"/>
    </source>
</evidence>
<accession>A0A2N8NPY0</accession>